<name>A0A384JTQ8_BOTFB</name>
<dbReference type="VEuPathDB" id="FungiDB:Bcin10g00040"/>
<dbReference type="InterPro" id="IPR014031">
    <property type="entry name" value="Ketoacyl_synth_C"/>
</dbReference>
<dbReference type="InterPro" id="IPR014030">
    <property type="entry name" value="Ketoacyl_synth_N"/>
</dbReference>
<keyword evidence="6" id="KW-0677">Repeat</keyword>
<dbReference type="InterPro" id="IPR049900">
    <property type="entry name" value="PKS_mFAS_DH"/>
</dbReference>
<dbReference type="PANTHER" id="PTHR43775">
    <property type="entry name" value="FATTY ACID SYNTHASE"/>
    <property type="match status" value="1"/>
</dbReference>
<dbReference type="PROSITE" id="PS00606">
    <property type="entry name" value="KS3_1"/>
    <property type="match status" value="1"/>
</dbReference>
<dbReference type="Gene3D" id="3.40.366.10">
    <property type="entry name" value="Malonyl-Coenzyme A Acyl Carrier Protein, domain 2"/>
    <property type="match status" value="1"/>
</dbReference>
<dbReference type="GeneID" id="5426185"/>
<keyword evidence="7" id="KW-0511">Multifunctional enzyme</keyword>
<feature type="domain" description="Ketosynthase family 3 (KS3)" evidence="11">
    <location>
        <begin position="9"/>
        <end position="454"/>
    </location>
</feature>
<dbReference type="Pfam" id="PF00501">
    <property type="entry name" value="AMP-binding"/>
    <property type="match status" value="1"/>
</dbReference>
<dbReference type="CDD" id="cd05930">
    <property type="entry name" value="A_NRPS"/>
    <property type="match status" value="1"/>
</dbReference>
<evidence type="ECO:0000256" key="7">
    <source>
        <dbReference type="ARBA" id="ARBA00023268"/>
    </source>
</evidence>
<dbReference type="SUPFAM" id="SSF56801">
    <property type="entry name" value="Acetyl-CoA synthetase-like"/>
    <property type="match status" value="1"/>
</dbReference>
<evidence type="ECO:0000256" key="6">
    <source>
        <dbReference type="ARBA" id="ARBA00022737"/>
    </source>
</evidence>
<dbReference type="Gene3D" id="3.40.50.150">
    <property type="entry name" value="Vaccinia Virus protein VP39"/>
    <property type="match status" value="1"/>
</dbReference>
<dbReference type="SMART" id="SM00826">
    <property type="entry name" value="PKS_DH"/>
    <property type="match status" value="1"/>
</dbReference>
<gene>
    <name evidence="13" type="primary">Bcpks7</name>
    <name evidence="13" type="ORF">BCIN_10g00040</name>
</gene>
<dbReference type="Pfam" id="PF08242">
    <property type="entry name" value="Methyltransf_12"/>
    <property type="match status" value="1"/>
</dbReference>
<keyword evidence="14" id="KW-1185">Reference proteome</keyword>
<feature type="compositionally biased region" description="Polar residues" evidence="9">
    <location>
        <begin position="2563"/>
        <end position="2578"/>
    </location>
</feature>
<dbReference type="GO" id="GO:0008168">
    <property type="term" value="F:methyltransferase activity"/>
    <property type="evidence" value="ECO:0007669"/>
    <property type="project" value="UniProtKB-KW"/>
</dbReference>
<dbReference type="InterPro" id="IPR001227">
    <property type="entry name" value="Ac_transferase_dom_sf"/>
</dbReference>
<keyword evidence="4" id="KW-0489">Methyltransferase</keyword>
<dbReference type="InterPro" id="IPR042104">
    <property type="entry name" value="PKS_dehydratase_sf"/>
</dbReference>
<dbReference type="Pfam" id="PF08659">
    <property type="entry name" value="KR"/>
    <property type="match status" value="1"/>
</dbReference>
<dbReference type="SMART" id="SM00822">
    <property type="entry name" value="PKS_KR"/>
    <property type="match status" value="1"/>
</dbReference>
<feature type="compositionally biased region" description="Polar residues" evidence="9">
    <location>
        <begin position="2503"/>
        <end position="2544"/>
    </location>
</feature>
<dbReference type="InterPro" id="IPR057326">
    <property type="entry name" value="KR_dom"/>
</dbReference>
<dbReference type="SUPFAM" id="SSF53335">
    <property type="entry name" value="S-adenosyl-L-methionine-dependent methyltransferases"/>
    <property type="match status" value="1"/>
</dbReference>
<dbReference type="CDD" id="cd02440">
    <property type="entry name" value="AdoMet_MTases"/>
    <property type="match status" value="1"/>
</dbReference>
<dbReference type="PROSITE" id="PS52004">
    <property type="entry name" value="KS3_2"/>
    <property type="match status" value="1"/>
</dbReference>
<dbReference type="Proteomes" id="UP000001798">
    <property type="component" value="Chromosome 10"/>
</dbReference>
<feature type="compositionally biased region" description="Basic and acidic residues" evidence="9">
    <location>
        <begin position="2545"/>
        <end position="2558"/>
    </location>
</feature>
<dbReference type="OrthoDB" id="329835at2759"/>
<dbReference type="InterPro" id="IPR042099">
    <property type="entry name" value="ANL_N_sf"/>
</dbReference>
<dbReference type="InterPro" id="IPR018201">
    <property type="entry name" value="Ketoacyl_synth_AS"/>
</dbReference>
<keyword evidence="1" id="KW-0596">Phosphopantetheine</keyword>
<feature type="active site" description="Proton donor; for dehydratase activity" evidence="8">
    <location>
        <position position="1164"/>
    </location>
</feature>
<feature type="domain" description="Carrier" evidence="10">
    <location>
        <begin position="2415"/>
        <end position="2492"/>
    </location>
</feature>
<dbReference type="InterPro" id="IPR013968">
    <property type="entry name" value="PKS_KR"/>
</dbReference>
<dbReference type="InterPro" id="IPR013120">
    <property type="entry name" value="FAR_NAD-bd"/>
</dbReference>
<dbReference type="PROSITE" id="PS52019">
    <property type="entry name" value="PKS_MFAS_DH"/>
    <property type="match status" value="1"/>
</dbReference>
<dbReference type="GO" id="GO:0006633">
    <property type="term" value="P:fatty acid biosynthetic process"/>
    <property type="evidence" value="ECO:0007669"/>
    <property type="project" value="InterPro"/>
</dbReference>
<dbReference type="SMART" id="SM00823">
    <property type="entry name" value="PKS_PP"/>
    <property type="match status" value="1"/>
</dbReference>
<evidence type="ECO:0000256" key="9">
    <source>
        <dbReference type="SAM" id="MobiDB-lite"/>
    </source>
</evidence>
<dbReference type="InterPro" id="IPR016035">
    <property type="entry name" value="Acyl_Trfase/lysoPLipase"/>
</dbReference>
<dbReference type="InterPro" id="IPR020807">
    <property type="entry name" value="PKS_DH"/>
</dbReference>
<dbReference type="InterPro" id="IPR029063">
    <property type="entry name" value="SAM-dependent_MTases_sf"/>
</dbReference>
<dbReference type="KEGG" id="bfu:BCIN_10g00040"/>
<dbReference type="SMR" id="A0A384JTQ8"/>
<dbReference type="Gene3D" id="3.40.50.12780">
    <property type="entry name" value="N-terminal domain of ligase-like"/>
    <property type="match status" value="1"/>
</dbReference>
<feature type="active site" description="Proton acceptor; for dehydratase activity" evidence="8">
    <location>
        <position position="989"/>
    </location>
</feature>
<dbReference type="InterPro" id="IPR020806">
    <property type="entry name" value="PKS_PP-bd"/>
</dbReference>
<dbReference type="SUPFAM" id="SSF52777">
    <property type="entry name" value="CoA-dependent acyltransferases"/>
    <property type="match status" value="2"/>
</dbReference>
<evidence type="ECO:0000256" key="3">
    <source>
        <dbReference type="ARBA" id="ARBA00022598"/>
    </source>
</evidence>
<dbReference type="Pfam" id="PF00668">
    <property type="entry name" value="Condensation"/>
    <property type="match status" value="1"/>
</dbReference>
<evidence type="ECO:0000259" key="10">
    <source>
        <dbReference type="PROSITE" id="PS50075"/>
    </source>
</evidence>
<dbReference type="InterPro" id="IPR036291">
    <property type="entry name" value="NAD(P)-bd_dom_sf"/>
</dbReference>
<dbReference type="PROSITE" id="PS50075">
    <property type="entry name" value="CARRIER"/>
    <property type="match status" value="2"/>
</dbReference>
<dbReference type="Gene3D" id="3.40.47.10">
    <property type="match status" value="1"/>
</dbReference>
<dbReference type="Pfam" id="PF00698">
    <property type="entry name" value="Acyl_transf_1"/>
    <property type="match status" value="1"/>
</dbReference>
<dbReference type="Pfam" id="PF21089">
    <property type="entry name" value="PKS_DH_N"/>
    <property type="match status" value="1"/>
</dbReference>
<dbReference type="Pfam" id="PF14765">
    <property type="entry name" value="PS-DH"/>
    <property type="match status" value="1"/>
</dbReference>
<dbReference type="Pfam" id="PF07993">
    <property type="entry name" value="NAD_binding_4"/>
    <property type="match status" value="1"/>
</dbReference>
<dbReference type="Pfam" id="PF16197">
    <property type="entry name" value="KAsynt_C_assoc"/>
    <property type="match status" value="1"/>
</dbReference>
<dbReference type="GO" id="GO:0031177">
    <property type="term" value="F:phosphopantetheine binding"/>
    <property type="evidence" value="ECO:0007669"/>
    <property type="project" value="InterPro"/>
</dbReference>
<dbReference type="Gene3D" id="3.30.559.10">
    <property type="entry name" value="Chloramphenicol acetyltransferase-like domain"/>
    <property type="match status" value="1"/>
</dbReference>
<evidence type="ECO:0000259" key="11">
    <source>
        <dbReference type="PROSITE" id="PS52004"/>
    </source>
</evidence>
<dbReference type="InterPro" id="IPR023213">
    <property type="entry name" value="CAT-like_dom_sf"/>
</dbReference>
<dbReference type="InterPro" id="IPR032821">
    <property type="entry name" value="PKS_assoc"/>
</dbReference>
<dbReference type="InterPro" id="IPR016036">
    <property type="entry name" value="Malonyl_transacylase_ACP-bd"/>
</dbReference>
<dbReference type="GO" id="GO:0004312">
    <property type="term" value="F:fatty acid synthase activity"/>
    <property type="evidence" value="ECO:0007669"/>
    <property type="project" value="TreeGrafter"/>
</dbReference>
<dbReference type="InterPro" id="IPR049552">
    <property type="entry name" value="PKS_DH_N"/>
</dbReference>
<dbReference type="GO" id="GO:0032259">
    <property type="term" value="P:methylation"/>
    <property type="evidence" value="ECO:0007669"/>
    <property type="project" value="UniProtKB-KW"/>
</dbReference>
<feature type="region of interest" description="C-terminal hotdog fold" evidence="8">
    <location>
        <begin position="1109"/>
        <end position="1258"/>
    </location>
</feature>
<dbReference type="GO" id="GO:0016874">
    <property type="term" value="F:ligase activity"/>
    <property type="evidence" value="ECO:0007669"/>
    <property type="project" value="UniProtKB-KW"/>
</dbReference>
<feature type="region of interest" description="N-terminal hotdog fold" evidence="8">
    <location>
        <begin position="957"/>
        <end position="1094"/>
    </location>
</feature>
<dbReference type="SUPFAM" id="SSF52151">
    <property type="entry name" value="FabD/lysophospholipase-like"/>
    <property type="match status" value="1"/>
</dbReference>
<keyword evidence="3" id="KW-0436">Ligase</keyword>
<evidence type="ECO:0000313" key="14">
    <source>
        <dbReference type="Proteomes" id="UP000001798"/>
    </source>
</evidence>
<dbReference type="InterPro" id="IPR049551">
    <property type="entry name" value="PKS_DH_C"/>
</dbReference>
<evidence type="ECO:0000256" key="8">
    <source>
        <dbReference type="PROSITE-ProRule" id="PRU01363"/>
    </source>
</evidence>
<dbReference type="Pfam" id="PF02801">
    <property type="entry name" value="Ketoacyl-synt_C"/>
    <property type="match status" value="1"/>
</dbReference>
<sequence length="4053" mass="450910">MKHRASDSLEAIAIVGNSCRLPGGSHCPSKLWDLLKSPIDLVAEIRQNRFNAAGFYHPRAEHSGTSNVTKAYLLEGDPWTFDNEFFKISAREAESMDPQQRITLEIVYEAIECAGYSLSQLKGSSTGVFVGQMSDDYRDIVLRDLDCHPQYAGTGIARSILANRVSYVFDWNGPSINVDTACSSSLVALHLAVQSLRCGECSMAVVIGVNSILSPEVFSFLSSLRMISPNGRSRMWDIHADGYARGEGYAAIVIKTLERAIDDCDDIESIIRNTGVNQDGRSTGLTVPNATSQAELIKLTYAKCGLNCKIEEDRCQYFEAHGTGTSAGDPKEAEAINATFFPKSHQGEVNSLVTTERLKKEKIWVGSIKTVVGHLEGAAGLASVLKVSLAVQNGMIPPNLHFNQLNPEIEPYYGGLEVSRSLQKWPKLPTGVPRRASVNSFGFGGTNAHAIVESWDDKSSGIELTSASPCWGPFVLSANSHMALEAIVSSLCETLKSDTDIELHRLAWTLQVRRTHLDYRASFAAFDKNELITSLESAIKEKQQYPIATKVVKASKINILGVFTGQGAQWVSMGAELFLYSASFRHTIESLELTLKGIVNGPTWSLTKELMNKYNPERSLSAEISQPLCTAIQIALVDLLKVSGITFSAVVGHSSGEIAAAYSADVLTAADAISIAYYRGYHIHQSQSSGLNSGKMMAVGMTPEHAADFCLQKQFLGRISVAANNSPSSVTLAGDSIAIDEAKEILDEKAIFARMLKVETAYHSHHMECVREPYIESLQKANILPKRKMFKGSCNWYSSVYNLGDDQNMGSDVSFEHTYWADNMTRPVLFSSAVISAISKEHFNLVLEIGPHPVLKGPTTECIKVASDNEIPYHGVLQRQENSVNTFSNALGFVWRNIDSSNLSVDFKAFQKSCNGSKWTIPRVYKGLQPYPWDHDKSMLRESKKSKSWRTRSTPFHELLGYPSSNGDIRELHWRNILRLADVEWLQGHQFQHQVLFPAAAYLVMAVKAALHLFEHAKQSFQLVELQDVVIHNAITLEEGSSGTETNLVIKVVEESSTGALAEFSCRSNNADTGLPDFNKEIFTGRVVVKFDAPTEDTLPGRSMPNLPMTDVNTNRFYSWMSKIGLQYAKPFVLNSIKRRSNLATVTAVGNMSGEYPIHPATFDSLLQGLFAAFSYPGDGRLWTTYLPKSFQRVRFDIYKCQQTRYATDLRLVADCFITKSSARNICGDIEVFGQYDGQALIQVQGVVFDSLDIPSPANDQIMYWKTIWKREAFSAIESVKQDSTQTKVMDDFNLHEICERTSYFYLNQLYKEIGQERVAFLEGNLKEFMVSVLKYVRPEERSAPSIFWNAQWESDTLEYVKKLREKGYSGQIDLELIHRLGARLPSILRQSESISQVLKGNNMLATLYSEGLGVSQTNHHLGAFLDYLLHRYPRMRILEVGAGTGSSTSVALKHLKFELEEYTFTDLSPSSFEAAQARFPEHKQLMKFKTLDIDQSPTEQGFQENSYDIIIAAHVLQATKSVSEALKHCRQLLRPGGYLILLEPVNQTTLRIPFLLSTSSLRWFSHENGQSKGPPITEVEWNVLLLNNNFSGVDQTLRDFESDSLHTCSVMISQAVDDQVRVLRDPLKRAGGVVFIKKLLVIGGRSLTVSKICSNIKYLLEPFVEHIEMIDNLEDVQENGENLGCVVVCLSGLEEATFATMNQRRVSAIQSLFREAKYIIWATRGCRANDPYANIAVGIGRSVSREMPHLRLKLVDIDTIHLHRNQLDAIMLSEMLLQMICLDMPSYNNILWGNEAEVAVEDGAILIPRVVRDDISNDSFNALRRNITRIASHITDSLVISKGEKGVIINEIKSNLEDPKIIVSSIQVLSSTLFSIFCSDDKMPFHLSIGNSINTGEMSLTISDEHRSTIKNPDYTFSCKGSSNPDEMLLAILTGIIYESLFSNIDGTIWFHNVDECTTEIIETIANRKDASVFLTTSNIASKLVLAGRVTYIHPRVTERELIRLSPWKTLKRFVDMGNTSDELVELIESISGDKLNFHRNFHRLSLDQHISLLFSKSSLVKILADYCSRPELLCDVGRLVENNIIKVGLLHKQKGDASATSIVSWTGARSVHVQVAPATHDRLFKNQKTYLLIGLAGEVGLSLCEWMINCGARYLAIASRNPTVPPEIRKAFEQRGAIVRIFSMDVANMESLTKVHHEIVSSMPPIAGVANGALVVRDHPFDAMSFEDLETVFKPKVVGTQNLDKLFFSTPLDFFILFSSIATVVGKPGQSSYVAANLFMSALAGQRRKRGLAASVMHFGMLLGFGFIHGQTGPLLEARFRQEDCWAIPEPDFHAIFAQAIISGRPENSLDPDVIAGLGTEIETPWRAISRFSHCRVIGEDKHSIFGNQHYDNEQQQTQSTQDRLKESHNYKEAYAVLKTAIAGRISLALGCPIESVGEYVGLISLGLDSLLAVEIRSWILKILEVDLPVLKLLGGSSLSDICHSVVDKLPISLKAWVQDNGSHQNEPNQGITSHLTTSSQDSQLEPTMSDRNSFGESSQESLSEKISTKEFENPSHKFLGNTQSEKSEGQSSNANYERMGDMSESQAQLYFLHEYLQSNAYNVAYFGQFHGRLDVQKLSWALRLVSKRHEALRSAYFIDISTGRPVQAVMPEPNIKLIHKFEAKHGDEQFQTQIERVKEVKFDIENGVVMKVAVFSHSSSSHSIIFHHHHIALDGVSWSIFIAELAQTYSAGLNGIKKSISAQQPIDMVRRKSTELAINNKNHEVDMAFWRKAYRSMPSQLPLFPFAKVKNRPPIKESDYRINSSDFRLSHQMTELIKKVALEIGVTPFHFYFASFATFLARCLGVCDIAIGIVNANRTDAEDMETIGYFVNMLPVYISLGASEKFEMIAKRSRDAIATVFSHPHRPNDIIDQQSLFQVAINYRKVSVSKTSFPNDGEIEWEGGVAAGNPYDLLLNVTTLPDWTYISLITQQSLYTAADGALLLKWYTRALEAISQDPGIQISKCPVSNESDVTEAKKLGQGSRIEAPWQGTLIDRIDKVAAKFSNDLAIIDEQADNLTYAQMSGRAIQIMRRLQAITPSLKSGSRVAMLLDPVADTVCCILAIMRLGYVWIPLDTRNHYQRLKAVVDESRPQILMCHDGTDELAHKMSTELDFITLINIDDTDDVHLRDENNISAPGDIDSGKVNYKEQASMILYTSGSTGVPKGVVLTNGGLLNQINGTTSSLRLQREITLQQSPLGFDLMLDQIFLALCNGGTIVVVSKSARGDPTQIADLIVRHGVTLTHFVPSEYILLLNYGYHILKNAGSWRYAMSGGEKLSQVLRRAFKKLNCSDLRLVNVYGPAEITLACARGFVPYLESSHLQDSQDYLQPSPNYDIEITDTDMTVLPVGFPGEICISGPGVGLGYLERLEETNRKFTHKESISSPSSSSPSTIRFYRSGDKGRILPDGTLEVFGRLDGDSQVKIHGFRVELDEIANAIIQTSNGTIVSAAVSWRPSQLSGILVAFVVFDISFDQSKSEYIEWLQSSLPLPQVMKPTVIVSRKAIPITFNGKTDRAAVDSISVPDPLCLKTTNPTRALNRWENSIREIWEEVLSSRMLHNFEGSQLRIDHNSDFFQVGGSSILMIKLKYLLEMRLRVKISMPELFHTSSLSNMANLVADFKAVVNENNSSPTIPSFLGPKNIAPIINWDLEIATIVDELPQPTEIHSIPSRSSLNGSETLIIVLTGATGFIGKHLLSFLVESPKVGQVHCVAIRPDASGKPRHVAVDSDKIVEYTGDLCDFNLGLSDAQFLFLSEHSHIIIHNGADVSLLKTYQSLRRANVISTLTLCRMAVLRRLPVHYVSTASVAKVIQQKPLLEVPASPANAELLNTVDGYAASKWASEALLTKIAVESGIPVYIHRLAHVMGEDASELDAVGMMTKYALLLHALPRIREEAIEGQWDFVVVETVVDDLVKLAMKSAIDYGHQFTSEPRKDKNRPAVFVNHCSDVTIPHCKLKEYLETTFGKPLGEMELKEWLQLARERGIHPLIYEFFLAFDDGRSKMTLPMMSKGL</sequence>
<dbReference type="InterPro" id="IPR050091">
    <property type="entry name" value="PKS_NRPS_Biosynth_Enz"/>
</dbReference>
<dbReference type="InterPro" id="IPR020845">
    <property type="entry name" value="AMP-binding_CS"/>
</dbReference>
<dbReference type="GO" id="GO:0009403">
    <property type="term" value="P:toxin biosynthetic process"/>
    <property type="evidence" value="ECO:0007669"/>
    <property type="project" value="UniProtKB-ARBA"/>
</dbReference>
<evidence type="ECO:0000256" key="2">
    <source>
        <dbReference type="ARBA" id="ARBA00022553"/>
    </source>
</evidence>
<dbReference type="EMBL" id="CP009814">
    <property type="protein sequence ID" value="ATZ53975.1"/>
    <property type="molecule type" value="Genomic_DNA"/>
</dbReference>
<dbReference type="CDD" id="cd00833">
    <property type="entry name" value="PKS"/>
    <property type="match status" value="1"/>
</dbReference>
<evidence type="ECO:0000313" key="13">
    <source>
        <dbReference type="EMBL" id="ATZ53975.1"/>
    </source>
</evidence>
<dbReference type="GO" id="GO:0004315">
    <property type="term" value="F:3-oxoacyl-[acyl-carrier-protein] synthase activity"/>
    <property type="evidence" value="ECO:0007669"/>
    <property type="project" value="InterPro"/>
</dbReference>
<dbReference type="Gene3D" id="3.40.50.720">
    <property type="entry name" value="NAD(P)-binding Rossmann-like Domain"/>
    <property type="match status" value="3"/>
</dbReference>
<dbReference type="Gene3D" id="3.10.129.110">
    <property type="entry name" value="Polyketide synthase dehydratase"/>
    <property type="match status" value="1"/>
</dbReference>
<reference evidence="13 14" key="3">
    <citation type="journal article" date="2017" name="Mol. Plant Pathol.">
        <title>A gapless genome sequence of the fungus Botrytis cinerea.</title>
        <authorList>
            <person name="Van Kan J.A."/>
            <person name="Stassen J.H."/>
            <person name="Mosbach A."/>
            <person name="Van Der Lee T.A."/>
            <person name="Faino L."/>
            <person name="Farmer A.D."/>
            <person name="Papasotiriou D.G."/>
            <person name="Zhou S."/>
            <person name="Seidl M.F."/>
            <person name="Cottam E."/>
            <person name="Edel D."/>
            <person name="Hahn M."/>
            <person name="Schwartz D.C."/>
            <person name="Dietrich R.A."/>
            <person name="Widdison S."/>
            <person name="Scalliet G."/>
        </authorList>
    </citation>
    <scope>NUCLEOTIDE SEQUENCE [LARGE SCALE GENOMIC DNA]</scope>
    <source>
        <strain evidence="13 14">B05.10</strain>
    </source>
</reference>
<dbReference type="Pfam" id="PF00109">
    <property type="entry name" value="ketoacyl-synt"/>
    <property type="match status" value="1"/>
</dbReference>
<dbReference type="SMART" id="SM00825">
    <property type="entry name" value="PKS_KS"/>
    <property type="match status" value="1"/>
</dbReference>
<dbReference type="Gene3D" id="3.30.300.30">
    <property type="match status" value="1"/>
</dbReference>
<feature type="region of interest" description="Disordered" evidence="9">
    <location>
        <begin position="2503"/>
        <end position="2578"/>
    </location>
</feature>
<reference evidence="13 14" key="2">
    <citation type="journal article" date="2012" name="Eukaryot. Cell">
        <title>Genome update of Botrytis cinerea strains B05.10 and T4.</title>
        <authorList>
            <person name="Staats M."/>
            <person name="van Kan J.A."/>
        </authorList>
    </citation>
    <scope>NUCLEOTIDE SEQUENCE [LARGE SCALE GENOMIC DNA]</scope>
    <source>
        <strain evidence="13 14">B05.10</strain>
    </source>
</reference>
<evidence type="ECO:0000256" key="5">
    <source>
        <dbReference type="ARBA" id="ARBA00022679"/>
    </source>
</evidence>
<dbReference type="PANTHER" id="PTHR43775:SF20">
    <property type="entry name" value="HYBRID PKS-NRPS SYNTHETASE APDA"/>
    <property type="match status" value="1"/>
</dbReference>
<dbReference type="InterPro" id="IPR014043">
    <property type="entry name" value="Acyl_transferase_dom"/>
</dbReference>
<dbReference type="PROSITE" id="PS00455">
    <property type="entry name" value="AMP_BINDING"/>
    <property type="match status" value="1"/>
</dbReference>
<dbReference type="SUPFAM" id="SSF47336">
    <property type="entry name" value="ACP-like"/>
    <property type="match status" value="2"/>
</dbReference>
<keyword evidence="5" id="KW-0808">Transferase</keyword>
<organism evidence="13 14">
    <name type="scientific">Botryotinia fuckeliana (strain B05.10)</name>
    <name type="common">Noble rot fungus</name>
    <name type="synonym">Botrytis cinerea</name>
    <dbReference type="NCBI Taxonomy" id="332648"/>
    <lineage>
        <taxon>Eukaryota</taxon>
        <taxon>Fungi</taxon>
        <taxon>Dikarya</taxon>
        <taxon>Ascomycota</taxon>
        <taxon>Pezizomycotina</taxon>
        <taxon>Leotiomycetes</taxon>
        <taxon>Helotiales</taxon>
        <taxon>Sclerotiniaceae</taxon>
        <taxon>Botrytis</taxon>
    </lineage>
</organism>
<accession>A0A384JTQ8</accession>
<dbReference type="InterPro" id="IPR045851">
    <property type="entry name" value="AMP-bd_C_sf"/>
</dbReference>
<dbReference type="SUPFAM" id="SSF55048">
    <property type="entry name" value="Probable ACP-binding domain of malonyl-CoA ACP transacylase"/>
    <property type="match status" value="1"/>
</dbReference>
<feature type="domain" description="PKS/mFAS DH" evidence="12">
    <location>
        <begin position="957"/>
        <end position="1258"/>
    </location>
</feature>
<dbReference type="InterPro" id="IPR013217">
    <property type="entry name" value="Methyltransf_12"/>
</dbReference>
<evidence type="ECO:0000259" key="12">
    <source>
        <dbReference type="PROSITE" id="PS52019"/>
    </source>
</evidence>
<dbReference type="SMART" id="SM00827">
    <property type="entry name" value="PKS_AT"/>
    <property type="match status" value="1"/>
</dbReference>
<feature type="domain" description="Carrier" evidence="10">
    <location>
        <begin position="3578"/>
        <end position="3663"/>
    </location>
</feature>
<evidence type="ECO:0000256" key="1">
    <source>
        <dbReference type="ARBA" id="ARBA00022450"/>
    </source>
</evidence>
<proteinExistence type="predicted"/>
<dbReference type="InterPro" id="IPR016039">
    <property type="entry name" value="Thiolase-like"/>
</dbReference>
<dbReference type="InterPro" id="IPR000873">
    <property type="entry name" value="AMP-dep_synth/lig_dom"/>
</dbReference>
<keyword evidence="2" id="KW-0597">Phosphoprotein</keyword>
<reference evidence="13 14" key="1">
    <citation type="journal article" date="2011" name="PLoS Genet.">
        <title>Genomic analysis of the necrotrophic fungal pathogens Sclerotinia sclerotiorum and Botrytis cinerea.</title>
        <authorList>
            <person name="Amselem J."/>
            <person name="Cuomo C.A."/>
            <person name="van Kan J.A."/>
            <person name="Viaud M."/>
            <person name="Benito E.P."/>
            <person name="Couloux A."/>
            <person name="Coutinho P.M."/>
            <person name="de Vries R.P."/>
            <person name="Dyer P.S."/>
            <person name="Fillinger S."/>
            <person name="Fournier E."/>
            <person name="Gout L."/>
            <person name="Hahn M."/>
            <person name="Kohn L."/>
            <person name="Lapalu N."/>
            <person name="Plummer K.M."/>
            <person name="Pradier J.M."/>
            <person name="Quevillon E."/>
            <person name="Sharon A."/>
            <person name="Simon A."/>
            <person name="ten Have A."/>
            <person name="Tudzynski B."/>
            <person name="Tudzynski P."/>
            <person name="Wincker P."/>
            <person name="Andrew M."/>
            <person name="Anthouard V."/>
            <person name="Beever R.E."/>
            <person name="Beffa R."/>
            <person name="Benoit I."/>
            <person name="Bouzid O."/>
            <person name="Brault B."/>
            <person name="Chen Z."/>
            <person name="Choquer M."/>
            <person name="Collemare J."/>
            <person name="Cotton P."/>
            <person name="Danchin E.G."/>
            <person name="Da Silva C."/>
            <person name="Gautier A."/>
            <person name="Giraud C."/>
            <person name="Giraud T."/>
            <person name="Gonzalez C."/>
            <person name="Grossetete S."/>
            <person name="Guldener U."/>
            <person name="Henrissat B."/>
            <person name="Howlett B.J."/>
            <person name="Kodira C."/>
            <person name="Kretschmer M."/>
            <person name="Lappartient A."/>
            <person name="Leroch M."/>
            <person name="Levis C."/>
            <person name="Mauceli E."/>
            <person name="Neuveglise C."/>
            <person name="Oeser B."/>
            <person name="Pearson M."/>
            <person name="Poulain J."/>
            <person name="Poussereau N."/>
            <person name="Quesneville H."/>
            <person name="Rascle C."/>
            <person name="Schumacher J."/>
            <person name="Segurens B."/>
            <person name="Sexton A."/>
            <person name="Silva E."/>
            <person name="Sirven C."/>
            <person name="Soanes D.M."/>
            <person name="Talbot N.J."/>
            <person name="Templeton M."/>
            <person name="Yandava C."/>
            <person name="Yarden O."/>
            <person name="Zeng Q."/>
            <person name="Rollins J.A."/>
            <person name="Lebrun M.H."/>
            <person name="Dickman M."/>
        </authorList>
    </citation>
    <scope>NUCLEOTIDE SEQUENCE [LARGE SCALE GENOMIC DNA]</scope>
    <source>
        <strain evidence="13 14">B05.10</strain>
    </source>
</reference>
<dbReference type="InterPro" id="IPR009081">
    <property type="entry name" value="PP-bd_ACP"/>
</dbReference>
<dbReference type="SUPFAM" id="SSF51735">
    <property type="entry name" value="NAD(P)-binding Rossmann-fold domains"/>
    <property type="match status" value="2"/>
</dbReference>
<dbReference type="Pfam" id="PF00550">
    <property type="entry name" value="PP-binding"/>
    <property type="match status" value="2"/>
</dbReference>
<dbReference type="PROSITE" id="PS00012">
    <property type="entry name" value="PHOSPHOPANTETHEINE"/>
    <property type="match status" value="1"/>
</dbReference>
<dbReference type="SUPFAM" id="SSF53901">
    <property type="entry name" value="Thiolase-like"/>
    <property type="match status" value="1"/>
</dbReference>
<protein>
    <submittedName>
        <fullName evidence="13">Bcpks7</fullName>
    </submittedName>
</protein>
<dbReference type="InterPro" id="IPR020841">
    <property type="entry name" value="PKS_Beta-ketoAc_synthase_dom"/>
</dbReference>
<dbReference type="Gene3D" id="1.10.1200.10">
    <property type="entry name" value="ACP-like"/>
    <property type="match status" value="1"/>
</dbReference>
<dbReference type="InterPro" id="IPR001242">
    <property type="entry name" value="Condensation_dom"/>
</dbReference>
<dbReference type="InterPro" id="IPR036736">
    <property type="entry name" value="ACP-like_sf"/>
</dbReference>
<dbReference type="Gene3D" id="3.30.559.30">
    <property type="entry name" value="Nonribosomal peptide synthetase, condensation domain"/>
    <property type="match status" value="1"/>
</dbReference>
<dbReference type="RefSeq" id="XP_024551155.1">
    <property type="nucleotide sequence ID" value="XM_024695361.1"/>
</dbReference>
<dbReference type="InterPro" id="IPR006162">
    <property type="entry name" value="Ppantetheine_attach_site"/>
</dbReference>
<evidence type="ECO:0000256" key="4">
    <source>
        <dbReference type="ARBA" id="ARBA00022603"/>
    </source>
</evidence>